<dbReference type="NCBIfam" id="NF038307">
    <property type="entry name" value="EPS_acetyl_HpsU"/>
    <property type="match status" value="1"/>
</dbReference>
<comment type="similarity">
    <text evidence="1">Belongs to the transferase hexapeptide repeat family.</text>
</comment>
<evidence type="ECO:0000256" key="1">
    <source>
        <dbReference type="ARBA" id="ARBA00007274"/>
    </source>
</evidence>
<dbReference type="GO" id="GO:0008374">
    <property type="term" value="F:O-acyltransferase activity"/>
    <property type="evidence" value="ECO:0007669"/>
    <property type="project" value="TreeGrafter"/>
</dbReference>
<dbReference type="InterPro" id="IPR051159">
    <property type="entry name" value="Hexapeptide_acetyltransf"/>
</dbReference>
<comment type="caution">
    <text evidence="3">The sequence shown here is derived from an EMBL/GenBank/DDBJ whole genome shotgun (WGS) entry which is preliminary data.</text>
</comment>
<proteinExistence type="inferred from homology"/>
<dbReference type="CDD" id="cd05825">
    <property type="entry name" value="LbH_wcaF_like"/>
    <property type="match status" value="1"/>
</dbReference>
<reference evidence="3 4" key="2">
    <citation type="submission" date="2013-09" db="EMBL/GenBank/DDBJ databases">
        <title>Whole genome comparison of six Crocosphaera watsonii strains with differing phenotypes.</title>
        <authorList>
            <person name="Bench S.R."/>
            <person name="Heller P."/>
            <person name="Frank I."/>
            <person name="Arciniega M."/>
            <person name="Shilova I.N."/>
            <person name="Zehr J.P."/>
        </authorList>
    </citation>
    <scope>NUCLEOTIDE SEQUENCE [LARGE SCALE GENOMIC DNA]</scope>
    <source>
        <strain evidence="3 4">WH 8502</strain>
    </source>
</reference>
<dbReference type="NCBIfam" id="NF007797">
    <property type="entry name" value="PRK10502.1"/>
    <property type="match status" value="1"/>
</dbReference>
<dbReference type="AlphaFoldDB" id="T2I7U2"/>
<keyword evidence="2" id="KW-0808">Transferase</keyword>
<dbReference type="GO" id="GO:0031470">
    <property type="term" value="C:carboxysome"/>
    <property type="evidence" value="ECO:0007669"/>
    <property type="project" value="UniProtKB-ARBA"/>
</dbReference>
<dbReference type="EMBL" id="CAQK01000055">
    <property type="protein sequence ID" value="CCQ49043.1"/>
    <property type="molecule type" value="Genomic_DNA"/>
</dbReference>
<dbReference type="InterPro" id="IPR011004">
    <property type="entry name" value="Trimer_LpxA-like_sf"/>
</dbReference>
<dbReference type="PANTHER" id="PTHR23416:SF23">
    <property type="entry name" value="ACETYLTRANSFERASE C18B11.09C-RELATED"/>
    <property type="match status" value="1"/>
</dbReference>
<evidence type="ECO:0000313" key="4">
    <source>
        <dbReference type="Proteomes" id="UP000018348"/>
    </source>
</evidence>
<gene>
    <name evidence="3" type="ORF">CWATWH8502_4585</name>
</gene>
<dbReference type="PANTHER" id="PTHR23416">
    <property type="entry name" value="SIALIC ACID SYNTHASE-RELATED"/>
    <property type="match status" value="1"/>
</dbReference>
<reference evidence="3 4" key="1">
    <citation type="submission" date="2013-01" db="EMBL/GenBank/DDBJ databases">
        <authorList>
            <person name="Bench S."/>
        </authorList>
    </citation>
    <scope>NUCLEOTIDE SEQUENCE [LARGE SCALE GENOMIC DNA]</scope>
    <source>
        <strain evidence="3 4">WH 8502</strain>
    </source>
</reference>
<sequence length="227" mass="25657">MEIEPNGVPIVDNNPWVDLREYDQSWYDRGRPGWYVLLWWLIQSIAFPLSLHNANGFRCWLLRRFGAKIGKQVIIRPTARFTYPWKVEIGDYSWVGDDVVFYSLEIIKIGSQSVISQKSYLCTGSHDFRDPTFNLIVKPIPIGNGVWVATDCFIAPGVKIASNAVIGARSSVFKHIPAAMVAWGSPCKPHYLRKMNSEGSSEFGVRSSEFGVMIFTSLCRLTLFKGS</sequence>
<dbReference type="RefSeq" id="WP_021829193.1">
    <property type="nucleotide sequence ID" value="NZ_CAQK01000055.1"/>
</dbReference>
<evidence type="ECO:0008006" key="5">
    <source>
        <dbReference type="Google" id="ProtNLM"/>
    </source>
</evidence>
<dbReference type="Gene3D" id="2.160.10.10">
    <property type="entry name" value="Hexapeptide repeat proteins"/>
    <property type="match status" value="1"/>
</dbReference>
<organism evidence="3 4">
    <name type="scientific">Crocosphaera watsonii WH 8502</name>
    <dbReference type="NCBI Taxonomy" id="423474"/>
    <lineage>
        <taxon>Bacteria</taxon>
        <taxon>Bacillati</taxon>
        <taxon>Cyanobacteriota</taxon>
        <taxon>Cyanophyceae</taxon>
        <taxon>Oscillatoriophycideae</taxon>
        <taxon>Chroococcales</taxon>
        <taxon>Aphanothecaceae</taxon>
        <taxon>Crocosphaera</taxon>
    </lineage>
</organism>
<dbReference type="SUPFAM" id="SSF51161">
    <property type="entry name" value="Trimeric LpxA-like enzymes"/>
    <property type="match status" value="1"/>
</dbReference>
<evidence type="ECO:0000313" key="3">
    <source>
        <dbReference type="EMBL" id="CCQ49043.1"/>
    </source>
</evidence>
<dbReference type="Proteomes" id="UP000018348">
    <property type="component" value="Unassembled WGS sequence"/>
</dbReference>
<accession>T2I7U2</accession>
<protein>
    <recommendedName>
        <fullName evidence="5">Colanic acid biosynthesis acetyltransferase WcaF</fullName>
    </recommendedName>
</protein>
<dbReference type="GO" id="GO:0005829">
    <property type="term" value="C:cytosol"/>
    <property type="evidence" value="ECO:0007669"/>
    <property type="project" value="TreeGrafter"/>
</dbReference>
<dbReference type="GO" id="GO:0043886">
    <property type="term" value="F:structural constituent of carboxysome shell"/>
    <property type="evidence" value="ECO:0007669"/>
    <property type="project" value="UniProtKB-ARBA"/>
</dbReference>
<evidence type="ECO:0000256" key="2">
    <source>
        <dbReference type="ARBA" id="ARBA00022679"/>
    </source>
</evidence>
<name>T2I7U2_CROWT</name>